<evidence type="ECO:0000313" key="1">
    <source>
        <dbReference type="EMBL" id="KNC70982.1"/>
    </source>
</evidence>
<keyword evidence="2" id="KW-1185">Reference proteome</keyword>
<organism evidence="1 2">
    <name type="scientific">Sphaeroforma arctica JP610</name>
    <dbReference type="NCBI Taxonomy" id="667725"/>
    <lineage>
        <taxon>Eukaryota</taxon>
        <taxon>Ichthyosporea</taxon>
        <taxon>Ichthyophonida</taxon>
        <taxon>Sphaeroforma</taxon>
    </lineage>
</organism>
<proteinExistence type="predicted"/>
<dbReference type="GeneID" id="25916990"/>
<gene>
    <name evidence="1" type="ORF">SARC_16486</name>
</gene>
<dbReference type="Proteomes" id="UP000054560">
    <property type="component" value="Unassembled WGS sequence"/>
</dbReference>
<dbReference type="AlphaFoldDB" id="A0A0L0F2R7"/>
<name>A0A0L0F2R7_9EUKA</name>
<protein>
    <submittedName>
        <fullName evidence="1">Uncharacterized protein</fullName>
    </submittedName>
</protein>
<evidence type="ECO:0000313" key="2">
    <source>
        <dbReference type="Proteomes" id="UP000054560"/>
    </source>
</evidence>
<dbReference type="EMBL" id="KQ249786">
    <property type="protein sequence ID" value="KNC70982.1"/>
    <property type="molecule type" value="Genomic_DNA"/>
</dbReference>
<accession>A0A0L0F2R7</accession>
<dbReference type="RefSeq" id="XP_014144884.1">
    <property type="nucleotide sequence ID" value="XM_014289409.1"/>
</dbReference>
<reference evidence="1 2" key="1">
    <citation type="submission" date="2011-02" db="EMBL/GenBank/DDBJ databases">
        <title>The Genome Sequence of Sphaeroforma arctica JP610.</title>
        <authorList>
            <consortium name="The Broad Institute Genome Sequencing Platform"/>
            <person name="Russ C."/>
            <person name="Cuomo C."/>
            <person name="Young S.K."/>
            <person name="Zeng Q."/>
            <person name="Gargeya S."/>
            <person name="Alvarado L."/>
            <person name="Berlin A."/>
            <person name="Chapman S.B."/>
            <person name="Chen Z."/>
            <person name="Freedman E."/>
            <person name="Gellesch M."/>
            <person name="Goldberg J."/>
            <person name="Griggs A."/>
            <person name="Gujja S."/>
            <person name="Heilman E."/>
            <person name="Heiman D."/>
            <person name="Howarth C."/>
            <person name="Mehta T."/>
            <person name="Neiman D."/>
            <person name="Pearson M."/>
            <person name="Roberts A."/>
            <person name="Saif S."/>
            <person name="Shea T."/>
            <person name="Shenoy N."/>
            <person name="Sisk P."/>
            <person name="Stolte C."/>
            <person name="Sykes S."/>
            <person name="White J."/>
            <person name="Yandava C."/>
            <person name="Burger G."/>
            <person name="Gray M.W."/>
            <person name="Holland P.W.H."/>
            <person name="King N."/>
            <person name="Lang F.B.F."/>
            <person name="Roger A.J."/>
            <person name="Ruiz-Trillo I."/>
            <person name="Haas B."/>
            <person name="Nusbaum C."/>
            <person name="Birren B."/>
        </authorList>
    </citation>
    <scope>NUCLEOTIDE SEQUENCE [LARGE SCALE GENOMIC DNA]</scope>
    <source>
        <strain evidence="1 2">JP610</strain>
    </source>
</reference>
<feature type="non-terminal residue" evidence="1">
    <location>
        <position position="1"/>
    </location>
</feature>
<sequence length="68" mass="7635">VNLNGVYKKQILDVYERVVDLLKQDVQTPDMQAEANALCAPDLLDKLQLDMFDLLHDNTYSVCGSSCC</sequence>